<dbReference type="Gene3D" id="3.40.50.1820">
    <property type="entry name" value="alpha/beta hydrolase"/>
    <property type="match status" value="1"/>
</dbReference>
<dbReference type="Proteomes" id="UP001188597">
    <property type="component" value="Unassembled WGS sequence"/>
</dbReference>
<feature type="domain" description="Alpha/beta hydrolase fold-3" evidence="2">
    <location>
        <begin position="6"/>
        <end position="83"/>
    </location>
</feature>
<dbReference type="InterPro" id="IPR050466">
    <property type="entry name" value="Carboxylest/Gibb_receptor"/>
</dbReference>
<dbReference type="PANTHER" id="PTHR23024">
    <property type="entry name" value="ARYLACETAMIDE DEACETYLASE"/>
    <property type="match status" value="1"/>
</dbReference>
<comment type="caution">
    <text evidence="3">The sequence shown here is derived from an EMBL/GenBank/DDBJ whole genome shotgun (WGS) entry which is preliminary data.</text>
</comment>
<dbReference type="PANTHER" id="PTHR23024:SF551">
    <property type="entry name" value="2-HYDROXYISOFLAVANONE DEHYDRATASE-LIKE"/>
    <property type="match status" value="1"/>
</dbReference>
<dbReference type="Pfam" id="PF07859">
    <property type="entry name" value="Abhydrolase_3"/>
    <property type="match status" value="1"/>
</dbReference>
<dbReference type="AlphaFoldDB" id="A0AA89AGN1"/>
<gene>
    <name evidence="3" type="ORF">RJ639_018739</name>
</gene>
<protein>
    <recommendedName>
        <fullName evidence="2">Alpha/beta hydrolase fold-3 domain-containing protein</fullName>
    </recommendedName>
</protein>
<dbReference type="GO" id="GO:0016787">
    <property type="term" value="F:hydrolase activity"/>
    <property type="evidence" value="ECO:0007669"/>
    <property type="project" value="InterPro"/>
</dbReference>
<evidence type="ECO:0000313" key="4">
    <source>
        <dbReference type="Proteomes" id="UP001188597"/>
    </source>
</evidence>
<dbReference type="InterPro" id="IPR013094">
    <property type="entry name" value="AB_hydrolase_3"/>
</dbReference>
<keyword evidence="4" id="KW-1185">Reference proteome</keyword>
<evidence type="ECO:0000259" key="2">
    <source>
        <dbReference type="Pfam" id="PF07859"/>
    </source>
</evidence>
<organism evidence="3 4">
    <name type="scientific">Escallonia herrerae</name>
    <dbReference type="NCBI Taxonomy" id="1293975"/>
    <lineage>
        <taxon>Eukaryota</taxon>
        <taxon>Viridiplantae</taxon>
        <taxon>Streptophyta</taxon>
        <taxon>Embryophyta</taxon>
        <taxon>Tracheophyta</taxon>
        <taxon>Spermatophyta</taxon>
        <taxon>Magnoliopsida</taxon>
        <taxon>eudicotyledons</taxon>
        <taxon>Gunneridae</taxon>
        <taxon>Pentapetalae</taxon>
        <taxon>asterids</taxon>
        <taxon>campanulids</taxon>
        <taxon>Escalloniales</taxon>
        <taxon>Escalloniaceae</taxon>
        <taxon>Escallonia</taxon>
    </lineage>
</organism>
<dbReference type="EMBL" id="JAVXUP010002494">
    <property type="protein sequence ID" value="KAK3002984.1"/>
    <property type="molecule type" value="Genomic_DNA"/>
</dbReference>
<proteinExistence type="inferred from homology"/>
<evidence type="ECO:0000256" key="1">
    <source>
        <dbReference type="ARBA" id="ARBA00010515"/>
    </source>
</evidence>
<sequence>MICRSWKFVYPTAAGGIDNPMINPFAVGAPKLSGIRCSRVLVCVGEKEITKYRGIQYCESLRESGWEGEVELYEVQGGEHGFHIRNPETEIAKNMALGYFPPVTKCFGFVLQAYGKSNFVLQQQDEHTKKYSFDNYNIPVFTDMGTM</sequence>
<dbReference type="InterPro" id="IPR029058">
    <property type="entry name" value="AB_hydrolase_fold"/>
</dbReference>
<evidence type="ECO:0000313" key="3">
    <source>
        <dbReference type="EMBL" id="KAK3002984.1"/>
    </source>
</evidence>
<name>A0AA89AGN1_9ASTE</name>
<reference evidence="3" key="1">
    <citation type="submission" date="2022-12" db="EMBL/GenBank/DDBJ databases">
        <title>Draft genome assemblies for two species of Escallonia (Escalloniales).</title>
        <authorList>
            <person name="Chanderbali A."/>
            <person name="Dervinis C."/>
            <person name="Anghel I."/>
            <person name="Soltis D."/>
            <person name="Soltis P."/>
            <person name="Zapata F."/>
        </authorList>
    </citation>
    <scope>NUCLEOTIDE SEQUENCE</scope>
    <source>
        <strain evidence="3">UCBG64.0493</strain>
        <tissue evidence="3">Leaf</tissue>
    </source>
</reference>
<dbReference type="SUPFAM" id="SSF53474">
    <property type="entry name" value="alpha/beta-Hydrolases"/>
    <property type="match status" value="1"/>
</dbReference>
<accession>A0AA89AGN1</accession>
<comment type="similarity">
    <text evidence="1">Belongs to the 'GDXG' lipolytic enzyme family.</text>
</comment>